<dbReference type="PRINTS" id="PR00258">
    <property type="entry name" value="SPERACTRCPTR"/>
</dbReference>
<dbReference type="Proteomes" id="UP000031443">
    <property type="component" value="Unassembled WGS sequence"/>
</dbReference>
<evidence type="ECO:0000313" key="10">
    <source>
        <dbReference type="Proteomes" id="UP000031443"/>
    </source>
</evidence>
<comment type="caution">
    <text evidence="7">Lacks conserved residue(s) required for the propagation of feature annotation.</text>
</comment>
<dbReference type="InterPro" id="IPR001190">
    <property type="entry name" value="SRCR"/>
</dbReference>
<dbReference type="FunFam" id="3.10.250.10:FF:000006">
    <property type="entry name" value="neurotrypsin isoform X2"/>
    <property type="match status" value="1"/>
</dbReference>
<dbReference type="PROSITE" id="PS00420">
    <property type="entry name" value="SRCR_1"/>
    <property type="match status" value="2"/>
</dbReference>
<evidence type="ECO:0000256" key="5">
    <source>
        <dbReference type="ARBA" id="ARBA00023157"/>
    </source>
</evidence>
<dbReference type="PROSITE" id="PS50287">
    <property type="entry name" value="SRCR_2"/>
    <property type="match status" value="5"/>
</dbReference>
<sequence length="540" mass="57418">MEESSDYKGDFTEMDTLHRSMPISGTFPYAVRLVNGRTKCQGRVEILYNGSVTFLLAAVRLVNGRTQCQGRVEILYNGSGGTVCDDDWDLVDANVVCRQLGCGHALAMPATLTFGHGRGPIFLRDAQGGGVAVSGGGSRGWGIHNCYHYEDVAVTCNELSPTRASKGPASRTTTAMLLTGKRDGSIRLVSGADPCRGRVEIFYRGTWGTVCDDDWGMSDASVVCRQAGCGPAVAHKSNAYFGYGTGHILLDNVNCEGSEPRLAACYSLGWGIHNCGHHEDAGVICTGLRISTVAPFTTSAGRDYGESFTDTATATDARDQPSPETEVITAALLAAGKSSASIRLANGNSSCQGRVEVLYRGAWGTVCDDDWDFTNAQVVCRQMGCGVAVAATVLGYFGYGTGLILLDNVDCAGREADLANCFHLGWGQHNCGHHEDAGVICRGVDESEDHFTEDAFATTTSATTRPKDGRDVAVVCRQLGCGAARAAWGEARYGPGTGYIFLDNLKCKGDEPSLLHCSHIRWNVHNCDHSEDAGALCGLL</sequence>
<dbReference type="SMART" id="SM00202">
    <property type="entry name" value="SR"/>
    <property type="match status" value="4"/>
</dbReference>
<comment type="subcellular location">
    <subcellularLocation>
        <location evidence="1">Secreted</location>
    </subcellularLocation>
</comment>
<accession>M7B0G4</accession>
<evidence type="ECO:0000256" key="4">
    <source>
        <dbReference type="ARBA" id="ARBA00022737"/>
    </source>
</evidence>
<evidence type="ECO:0000256" key="7">
    <source>
        <dbReference type="PROSITE-ProRule" id="PRU00196"/>
    </source>
</evidence>
<feature type="disulfide bond" evidence="7">
    <location>
        <begin position="224"/>
        <end position="285"/>
    </location>
</feature>
<evidence type="ECO:0000256" key="6">
    <source>
        <dbReference type="ARBA" id="ARBA00023180"/>
    </source>
</evidence>
<keyword evidence="5 7" id="KW-1015">Disulfide bond</keyword>
<keyword evidence="2" id="KW-0964">Secreted</keyword>
<dbReference type="FunFam" id="3.10.250.10:FF:000057">
    <property type="entry name" value="Uncharacterized protein"/>
    <property type="match status" value="1"/>
</dbReference>
<dbReference type="EMBL" id="KB559791">
    <property type="protein sequence ID" value="EMP28880.1"/>
    <property type="molecule type" value="Genomic_DNA"/>
</dbReference>
<dbReference type="GO" id="GO:0016020">
    <property type="term" value="C:membrane"/>
    <property type="evidence" value="ECO:0007669"/>
    <property type="project" value="InterPro"/>
</dbReference>
<name>M7B0G4_CHEMY</name>
<keyword evidence="6" id="KW-0325">Glycoprotein</keyword>
<feature type="domain" description="SRCR" evidence="8">
    <location>
        <begin position="31"/>
        <end position="51"/>
    </location>
</feature>
<keyword evidence="9" id="KW-0675">Receptor</keyword>
<evidence type="ECO:0000256" key="3">
    <source>
        <dbReference type="ARBA" id="ARBA00022729"/>
    </source>
</evidence>
<feature type="disulfide bond" evidence="7">
    <location>
        <begin position="367"/>
        <end position="431"/>
    </location>
</feature>
<feature type="disulfide bond" evidence="7">
    <location>
        <begin position="507"/>
        <end position="517"/>
    </location>
</feature>
<proteinExistence type="predicted"/>
<feature type="disulfide bond" evidence="7">
    <location>
        <begin position="255"/>
        <end position="265"/>
    </location>
</feature>
<dbReference type="Gene3D" id="3.10.250.10">
    <property type="entry name" value="SRCR-like domain"/>
    <property type="match status" value="4"/>
</dbReference>
<feature type="domain" description="SRCR" evidence="8">
    <location>
        <begin position="186"/>
        <end position="286"/>
    </location>
</feature>
<keyword evidence="3" id="KW-0732">Signal</keyword>
<reference evidence="10" key="1">
    <citation type="journal article" date="2013" name="Nat. Genet.">
        <title>The draft genomes of soft-shell turtle and green sea turtle yield insights into the development and evolution of the turtle-specific body plan.</title>
        <authorList>
            <person name="Wang Z."/>
            <person name="Pascual-Anaya J."/>
            <person name="Zadissa A."/>
            <person name="Li W."/>
            <person name="Niimura Y."/>
            <person name="Huang Z."/>
            <person name="Li C."/>
            <person name="White S."/>
            <person name="Xiong Z."/>
            <person name="Fang D."/>
            <person name="Wang B."/>
            <person name="Ming Y."/>
            <person name="Chen Y."/>
            <person name="Zheng Y."/>
            <person name="Kuraku S."/>
            <person name="Pignatelli M."/>
            <person name="Herrero J."/>
            <person name="Beal K."/>
            <person name="Nozawa M."/>
            <person name="Li Q."/>
            <person name="Wang J."/>
            <person name="Zhang H."/>
            <person name="Yu L."/>
            <person name="Shigenobu S."/>
            <person name="Wang J."/>
            <person name="Liu J."/>
            <person name="Flicek P."/>
            <person name="Searle S."/>
            <person name="Wang J."/>
            <person name="Kuratani S."/>
            <person name="Yin Y."/>
            <person name="Aken B."/>
            <person name="Zhang G."/>
            <person name="Irie N."/>
        </authorList>
    </citation>
    <scope>NUCLEOTIDE SEQUENCE [LARGE SCALE GENOMIC DNA]</scope>
</reference>
<evidence type="ECO:0000256" key="2">
    <source>
        <dbReference type="ARBA" id="ARBA00022525"/>
    </source>
</evidence>
<dbReference type="Pfam" id="PF00530">
    <property type="entry name" value="SRCR"/>
    <property type="match status" value="4"/>
</dbReference>
<dbReference type="STRING" id="8469.M7B0G4"/>
<feature type="disulfide bond" evidence="7">
    <location>
        <begin position="211"/>
        <end position="275"/>
    </location>
</feature>
<dbReference type="PANTHER" id="PTHR48071">
    <property type="entry name" value="SRCR DOMAIN-CONTAINING PROTEIN"/>
    <property type="match status" value="1"/>
</dbReference>
<dbReference type="FunFam" id="3.10.250.10:FF:000001">
    <property type="entry name" value="Lysyl oxidase 4 isoform X1"/>
    <property type="match status" value="2"/>
</dbReference>
<feature type="domain" description="SRCR" evidence="8">
    <location>
        <begin position="59"/>
        <end position="157"/>
    </location>
</feature>
<evidence type="ECO:0000256" key="1">
    <source>
        <dbReference type="ARBA" id="ARBA00004613"/>
    </source>
</evidence>
<evidence type="ECO:0000313" key="9">
    <source>
        <dbReference type="EMBL" id="EMP28880.1"/>
    </source>
</evidence>
<feature type="disulfide bond" evidence="7">
    <location>
        <begin position="380"/>
        <end position="441"/>
    </location>
</feature>
<feature type="disulfide bond" evidence="7">
    <location>
        <begin position="476"/>
        <end position="537"/>
    </location>
</feature>
<feature type="domain" description="SRCR" evidence="8">
    <location>
        <begin position="342"/>
        <end position="442"/>
    </location>
</feature>
<feature type="disulfide bond" evidence="7">
    <location>
        <begin position="411"/>
        <end position="421"/>
    </location>
</feature>
<protein>
    <submittedName>
        <fullName evidence="9">Scavenger receptor cysteine-rich domain-containing group B protein</fullName>
    </submittedName>
</protein>
<dbReference type="SUPFAM" id="SSF56487">
    <property type="entry name" value="SRCR-like"/>
    <property type="match status" value="5"/>
</dbReference>
<dbReference type="InterPro" id="IPR036772">
    <property type="entry name" value="SRCR-like_dom_sf"/>
</dbReference>
<organism evidence="9 10">
    <name type="scientific">Chelonia mydas</name>
    <name type="common">Green sea-turtle</name>
    <name type="synonym">Chelonia agassizi</name>
    <dbReference type="NCBI Taxonomy" id="8469"/>
    <lineage>
        <taxon>Eukaryota</taxon>
        <taxon>Metazoa</taxon>
        <taxon>Chordata</taxon>
        <taxon>Craniata</taxon>
        <taxon>Vertebrata</taxon>
        <taxon>Euteleostomi</taxon>
        <taxon>Archelosauria</taxon>
        <taxon>Testudinata</taxon>
        <taxon>Testudines</taxon>
        <taxon>Cryptodira</taxon>
        <taxon>Durocryptodira</taxon>
        <taxon>Americhelydia</taxon>
        <taxon>Chelonioidea</taxon>
        <taxon>Cheloniidae</taxon>
        <taxon>Chelonia</taxon>
    </lineage>
</organism>
<evidence type="ECO:0000259" key="8">
    <source>
        <dbReference type="PROSITE" id="PS50287"/>
    </source>
</evidence>
<keyword evidence="4" id="KW-0677">Repeat</keyword>
<keyword evidence="10" id="KW-1185">Reference proteome</keyword>
<feature type="domain" description="SRCR" evidence="8">
    <location>
        <begin position="441"/>
        <end position="538"/>
    </location>
</feature>
<dbReference type="PANTHER" id="PTHR48071:SF15">
    <property type="entry name" value="SRCR DOMAIN-CONTAINING PROTEIN"/>
    <property type="match status" value="1"/>
</dbReference>
<dbReference type="AlphaFoldDB" id="M7B0G4"/>
<gene>
    <name evidence="9" type="ORF">UY3_14008</name>
</gene>